<dbReference type="Gene3D" id="3.30.160.60">
    <property type="entry name" value="Classic Zinc Finger"/>
    <property type="match status" value="3"/>
</dbReference>
<name>A0A1S3K939_LINAN</name>
<feature type="domain" description="C2H2-type" evidence="3">
    <location>
        <begin position="1056"/>
        <end position="1088"/>
    </location>
</feature>
<dbReference type="STRING" id="7574.A0A1S3K939"/>
<dbReference type="InterPro" id="IPR013087">
    <property type="entry name" value="Znf_C2H2_type"/>
</dbReference>
<keyword evidence="1" id="KW-0862">Zinc</keyword>
<feature type="compositionally biased region" description="Polar residues" evidence="2">
    <location>
        <begin position="279"/>
        <end position="323"/>
    </location>
</feature>
<feature type="compositionally biased region" description="Low complexity" evidence="2">
    <location>
        <begin position="798"/>
        <end position="810"/>
    </location>
</feature>
<dbReference type="GO" id="GO:0006355">
    <property type="term" value="P:regulation of DNA-templated transcription"/>
    <property type="evidence" value="ECO:0007669"/>
    <property type="project" value="TreeGrafter"/>
</dbReference>
<feature type="compositionally biased region" description="Polar residues" evidence="2">
    <location>
        <begin position="584"/>
        <end position="606"/>
    </location>
</feature>
<dbReference type="OrthoDB" id="10070972at2759"/>
<feature type="compositionally biased region" description="Polar residues" evidence="2">
    <location>
        <begin position="429"/>
        <end position="446"/>
    </location>
</feature>
<dbReference type="Proteomes" id="UP000085678">
    <property type="component" value="Unplaced"/>
</dbReference>
<sequence length="1094" mass="122269">MTGQGNDYLLTELWQQRLCHTETRTVTNKPQCQNSRQATSKELQIMATIRCTVPSCACECFSPGKNQLRVCDTCKHGWVAHALDKLGYRHAYHLGMQVEMVQPNIVFDIASLLLYGAQATPIRLKILLDRLFSVLQHEEVLQVLHGFGWSYEDYARGYILQPIQPSTDAGLSQIPIDPNGHVLDKWTISTREEEQVILQQFLRFGETRAIAQEIILQDSKDRGDFYALPPKTESEIKKFIERTGSAVVQSYMRTLDAQRRHLWGTMGYSMPAFPPTRMMSPQTLQQSHSPNSSVGGFSRPSSIPPQATSPESSSPLGRLQTMQPYDYRKERHPPSSAVTASTSETPEKAERRPASLPERHPSPPAEPLALTTSPVKPPPPQQLTPPQLTPIQQMIQGSMLVTSTPLQVPLAVQAAFQPKQEVEAESAINYSMKSRDSSPNTSSSVYSDRKVRHLRKSANPMKRNWAPTQGYGGTLISPSGKKRVLCTACNKTFCDKGALKIHYSAVHLKEMHKCTVDGCNMMFSSRRSRNRHSANPNPKLHMPQKPRKMPEGAVVLDEVSSGGMMDSPQSLPLNPPPLLYGSDYTPSTPDGSKNSDGIPQDLSSGDQAYYVDANNRLSLLPPQSKKPRLKEEEEEEDEVSSNEGAVFPSPVVTSTTRINRRKSNVPTRCAQPTEDTFVMSDDNDNSNDEMNEEEEEERNHRMGDDNQAHGSFSKRKTIAGNEKNSDESQDIADPSSPLGTIQVKQEPRNDAYEDHRGSNNNSFQQEKGQDEGITAGRNVQTSDEKSDEKSTSEYDKQSTTASTTSETGDTVHFLDDSVNDEEEEEGGEDPGNVSEQESDLSFTSNDPHSPMDGHISADDNMNLEDIIDKDNPRKCAACGKIFQNHFSVKTHYQNVHLKLMHTCTVEGCNAAFPSKRSRDRHSANLNLHRKLLSTSAEVELDNDENALSLREEFLNHIYENHTNTQKNGELKDDITAENGGSAYMLRDHLKGNNADMNGKQSDHSYSSNDGKSPNHVMSPPSPDPDGSVRCHICKERFRDNLILKEHYEKVHPREMFKCTIGGCDKIFSTRKSRNRHSQNENLHRHLSPTKTNGH</sequence>
<feature type="domain" description="C2H2-type" evidence="3">
    <location>
        <begin position="1028"/>
        <end position="1056"/>
    </location>
</feature>
<feature type="compositionally biased region" description="Basic and acidic residues" evidence="2">
    <location>
        <begin position="745"/>
        <end position="757"/>
    </location>
</feature>
<dbReference type="RefSeq" id="XP_013419140.1">
    <property type="nucleotide sequence ID" value="XM_013563686.1"/>
</dbReference>
<feature type="compositionally biased region" description="Polar residues" evidence="2">
    <location>
        <begin position="994"/>
        <end position="1011"/>
    </location>
</feature>
<feature type="region of interest" description="Disordered" evidence="2">
    <location>
        <begin position="526"/>
        <end position="858"/>
    </location>
</feature>
<evidence type="ECO:0000256" key="2">
    <source>
        <dbReference type="SAM" id="MobiDB-lite"/>
    </source>
</evidence>
<keyword evidence="1" id="KW-0479">Metal-binding</keyword>
<dbReference type="AlphaFoldDB" id="A0A1S3K939"/>
<feature type="compositionally biased region" description="Basic and acidic residues" evidence="2">
    <location>
        <begin position="697"/>
        <end position="707"/>
    </location>
</feature>
<feature type="compositionally biased region" description="Basic and acidic residues" evidence="2">
    <location>
        <begin position="345"/>
        <end position="361"/>
    </location>
</feature>
<feature type="region of interest" description="Disordered" evidence="2">
    <location>
        <begin position="1070"/>
        <end position="1094"/>
    </location>
</feature>
<organism evidence="4 5">
    <name type="scientific">Lingula anatina</name>
    <name type="common">Brachiopod</name>
    <name type="synonym">Lingula unguis</name>
    <dbReference type="NCBI Taxonomy" id="7574"/>
    <lineage>
        <taxon>Eukaryota</taxon>
        <taxon>Metazoa</taxon>
        <taxon>Spiralia</taxon>
        <taxon>Lophotrochozoa</taxon>
        <taxon>Brachiopoda</taxon>
        <taxon>Linguliformea</taxon>
        <taxon>Lingulata</taxon>
        <taxon>Lingulida</taxon>
        <taxon>Linguloidea</taxon>
        <taxon>Lingulidae</taxon>
        <taxon>Lingula</taxon>
    </lineage>
</organism>
<feature type="region of interest" description="Disordered" evidence="2">
    <location>
        <begin position="429"/>
        <end position="450"/>
    </location>
</feature>
<dbReference type="GeneID" id="106179885"/>
<dbReference type="PANTHER" id="PTHR15021">
    <property type="entry name" value="DISCONNECTED-RELATED"/>
    <property type="match status" value="1"/>
</dbReference>
<feature type="compositionally biased region" description="Acidic residues" evidence="2">
    <location>
        <begin position="681"/>
        <end position="696"/>
    </location>
</feature>
<feature type="region of interest" description="Disordered" evidence="2">
    <location>
        <begin position="990"/>
        <end position="1029"/>
    </location>
</feature>
<feature type="compositionally biased region" description="Polar residues" evidence="2">
    <location>
        <begin position="833"/>
        <end position="847"/>
    </location>
</feature>
<gene>
    <name evidence="5" type="primary">LOC106179885</name>
</gene>
<dbReference type="PROSITE" id="PS00028">
    <property type="entry name" value="ZINC_FINGER_C2H2_1"/>
    <property type="match status" value="3"/>
</dbReference>
<feature type="region of interest" description="Disordered" evidence="2">
    <location>
        <begin position="274"/>
        <end position="387"/>
    </location>
</feature>
<dbReference type="KEGG" id="lak:106179885"/>
<proteinExistence type="predicted"/>
<protein>
    <submittedName>
        <fullName evidence="5">Zinc finger protein basonuclin-2 isoform X1</fullName>
    </submittedName>
</protein>
<dbReference type="SMART" id="SM00355">
    <property type="entry name" value="ZnF_C2H2"/>
    <property type="match status" value="6"/>
</dbReference>
<evidence type="ECO:0000259" key="3">
    <source>
        <dbReference type="PROSITE" id="PS50157"/>
    </source>
</evidence>
<feature type="compositionally biased region" description="Basic and acidic residues" evidence="2">
    <location>
        <begin position="782"/>
        <end position="796"/>
    </location>
</feature>
<dbReference type="PANTHER" id="PTHR15021:SF0">
    <property type="entry name" value="DISCO-RELATED, ISOFORM A-RELATED"/>
    <property type="match status" value="1"/>
</dbReference>
<evidence type="ECO:0000256" key="1">
    <source>
        <dbReference type="PROSITE-ProRule" id="PRU00042"/>
    </source>
</evidence>
<dbReference type="InterPro" id="IPR040436">
    <property type="entry name" value="Disconnected-like"/>
</dbReference>
<feature type="domain" description="C2H2-type" evidence="3">
    <location>
        <begin position="484"/>
        <end position="512"/>
    </location>
</feature>
<feature type="domain" description="C2H2-type" evidence="3">
    <location>
        <begin position="512"/>
        <end position="546"/>
    </location>
</feature>
<reference evidence="5" key="1">
    <citation type="submission" date="2025-08" db="UniProtKB">
        <authorList>
            <consortium name="RefSeq"/>
        </authorList>
    </citation>
    <scope>IDENTIFICATION</scope>
    <source>
        <tissue evidence="5">Gonads</tissue>
    </source>
</reference>
<feature type="domain" description="C2H2-type" evidence="3">
    <location>
        <begin position="873"/>
        <end position="896"/>
    </location>
</feature>
<feature type="compositionally biased region" description="Acidic residues" evidence="2">
    <location>
        <begin position="817"/>
        <end position="828"/>
    </location>
</feature>
<keyword evidence="4" id="KW-1185">Reference proteome</keyword>
<evidence type="ECO:0000313" key="5">
    <source>
        <dbReference type="RefSeq" id="XP_013419140.1"/>
    </source>
</evidence>
<accession>A0A1S3K939</accession>
<dbReference type="InParanoid" id="A0A1S3K939"/>
<dbReference type="GO" id="GO:0008270">
    <property type="term" value="F:zinc ion binding"/>
    <property type="evidence" value="ECO:0007669"/>
    <property type="project" value="UniProtKB-KW"/>
</dbReference>
<evidence type="ECO:0000313" key="4">
    <source>
        <dbReference type="Proteomes" id="UP000085678"/>
    </source>
</evidence>
<dbReference type="PROSITE" id="PS50157">
    <property type="entry name" value="ZINC_FINGER_C2H2_2"/>
    <property type="match status" value="5"/>
</dbReference>
<dbReference type="GO" id="GO:0005634">
    <property type="term" value="C:nucleus"/>
    <property type="evidence" value="ECO:0007669"/>
    <property type="project" value="TreeGrafter"/>
</dbReference>
<keyword evidence="1" id="KW-0863">Zinc-finger</keyword>